<keyword evidence="4" id="KW-0805">Transcription regulation</keyword>
<dbReference type="Pfam" id="PF23121">
    <property type="entry name" value="SPOC_AIPP2"/>
    <property type="match status" value="1"/>
</dbReference>
<gene>
    <name evidence="8" type="ORF">CASFOL_018389</name>
</gene>
<dbReference type="AlphaFoldDB" id="A0ABD3D6M2"/>
<feature type="region of interest" description="Disordered" evidence="6">
    <location>
        <begin position="439"/>
        <end position="478"/>
    </location>
</feature>
<keyword evidence="2" id="KW-0863">Zinc-finger</keyword>
<comment type="caution">
    <text evidence="8">The sequence shown here is derived from an EMBL/GenBank/DDBJ whole genome shotgun (WGS) entry which is preliminary data.</text>
</comment>
<dbReference type="InterPro" id="IPR049914">
    <property type="entry name" value="PHD1-3/5-6"/>
</dbReference>
<dbReference type="EMBL" id="JAVIJP010000023">
    <property type="protein sequence ID" value="KAL3637941.1"/>
    <property type="molecule type" value="Genomic_DNA"/>
</dbReference>
<evidence type="ECO:0000256" key="6">
    <source>
        <dbReference type="SAM" id="MobiDB-lite"/>
    </source>
</evidence>
<evidence type="ECO:0000313" key="9">
    <source>
        <dbReference type="Proteomes" id="UP001632038"/>
    </source>
</evidence>
<evidence type="ECO:0000313" key="8">
    <source>
        <dbReference type="EMBL" id="KAL3637941.1"/>
    </source>
</evidence>
<dbReference type="Proteomes" id="UP001632038">
    <property type="component" value="Unassembled WGS sequence"/>
</dbReference>
<evidence type="ECO:0000256" key="4">
    <source>
        <dbReference type="ARBA" id="ARBA00023015"/>
    </source>
</evidence>
<evidence type="ECO:0000256" key="1">
    <source>
        <dbReference type="ARBA" id="ARBA00022723"/>
    </source>
</evidence>
<feature type="region of interest" description="Disordered" evidence="6">
    <location>
        <begin position="1"/>
        <end position="30"/>
    </location>
</feature>
<dbReference type="PANTHER" id="PTHR33304:SF36">
    <property type="entry name" value="GB|AAF26970.1-RELATED"/>
    <property type="match status" value="1"/>
</dbReference>
<reference evidence="9" key="1">
    <citation type="journal article" date="2024" name="IScience">
        <title>Strigolactones Initiate the Formation of Haustorium-like Structures in Castilleja.</title>
        <authorList>
            <person name="Buerger M."/>
            <person name="Peterson D."/>
            <person name="Chory J."/>
        </authorList>
    </citation>
    <scope>NUCLEOTIDE SEQUENCE [LARGE SCALE GENOMIC DNA]</scope>
</reference>
<evidence type="ECO:0000256" key="3">
    <source>
        <dbReference type="ARBA" id="ARBA00022833"/>
    </source>
</evidence>
<feature type="domain" description="AIPP2-like SPOC-like" evidence="7">
    <location>
        <begin position="220"/>
        <end position="350"/>
    </location>
</feature>
<feature type="region of interest" description="Disordered" evidence="6">
    <location>
        <begin position="156"/>
        <end position="179"/>
    </location>
</feature>
<feature type="region of interest" description="Disordered" evidence="6">
    <location>
        <begin position="115"/>
        <end position="137"/>
    </location>
</feature>
<dbReference type="GO" id="GO:0008270">
    <property type="term" value="F:zinc ion binding"/>
    <property type="evidence" value="ECO:0007669"/>
    <property type="project" value="UniProtKB-KW"/>
</dbReference>
<keyword evidence="3" id="KW-0862">Zinc</keyword>
<proteinExistence type="predicted"/>
<evidence type="ECO:0000256" key="5">
    <source>
        <dbReference type="ARBA" id="ARBA00023163"/>
    </source>
</evidence>
<keyword evidence="9" id="KW-1185">Reference proteome</keyword>
<dbReference type="PANTHER" id="PTHR33304">
    <property type="match status" value="1"/>
</dbReference>
<protein>
    <recommendedName>
        <fullName evidence="7">AIPP2-like SPOC-like domain-containing protein</fullName>
    </recommendedName>
</protein>
<evidence type="ECO:0000256" key="2">
    <source>
        <dbReference type="ARBA" id="ARBA00022771"/>
    </source>
</evidence>
<name>A0ABD3D6M2_9LAMI</name>
<keyword evidence="1" id="KW-0479">Metal-binding</keyword>
<dbReference type="InterPro" id="IPR056280">
    <property type="entry name" value="AIPP2-like_SPOC"/>
</dbReference>
<accession>A0ABD3D6M2</accession>
<feature type="compositionally biased region" description="Polar residues" evidence="6">
    <location>
        <begin position="156"/>
        <end position="166"/>
    </location>
</feature>
<sequence length="478" mass="54195">MRIPTEDLNDWRCEECESSSKQNSPAYRPTEELPCLSKLTNSMEVRSSGELDSKKLRNGSWEKKVATGKTKYITANEAIKLFSGENKSLAPANVTQRSKSQRAEVGVKIFERTPIKPRNIPPGFPASGHSPQPKPQRLGNMEIQERARPKLKTLSEVHQSMSTPKPSQAPRKEHMQEEQPIGGTVRTTTELRASNAENVNNNLLADFDGSPCLPALDALWNGNFCIKDDHRPGELYHQIRAHPPSNVRRKIYEFSKKMPEVLDFQFVQLKDIWNNLFMEFSPDERDVGLYFFPSVRERSEGYISLLESISVKNLALRKQIADVELLIFTSELLPVNFQRLEGKSFLWGLFHHLKQHTNSRPSDQAEDRKETDMDIDMIGGIEVGIKDAQVKRAPLREKKVRFKEDCVTAAAAAAKFKMDTDHLVPPGFEDVHRLRQAQASSSLVKNADGARQGIRREADNRNGNRLGFPAKLRETIDE</sequence>
<organism evidence="8 9">
    <name type="scientific">Castilleja foliolosa</name>
    <dbReference type="NCBI Taxonomy" id="1961234"/>
    <lineage>
        <taxon>Eukaryota</taxon>
        <taxon>Viridiplantae</taxon>
        <taxon>Streptophyta</taxon>
        <taxon>Embryophyta</taxon>
        <taxon>Tracheophyta</taxon>
        <taxon>Spermatophyta</taxon>
        <taxon>Magnoliopsida</taxon>
        <taxon>eudicotyledons</taxon>
        <taxon>Gunneridae</taxon>
        <taxon>Pentapetalae</taxon>
        <taxon>asterids</taxon>
        <taxon>lamiids</taxon>
        <taxon>Lamiales</taxon>
        <taxon>Orobanchaceae</taxon>
        <taxon>Pedicularideae</taxon>
        <taxon>Castillejinae</taxon>
        <taxon>Castilleja</taxon>
    </lineage>
</organism>
<keyword evidence="5" id="KW-0804">Transcription</keyword>
<evidence type="ECO:0000259" key="7">
    <source>
        <dbReference type="Pfam" id="PF23121"/>
    </source>
</evidence>